<reference evidence="4 5" key="1">
    <citation type="submission" date="2016-05" db="EMBL/GenBank/DDBJ databases">
        <authorList>
            <person name="Naeem Raeece"/>
        </authorList>
    </citation>
    <scope>NUCLEOTIDE SEQUENCE [LARGE SCALE GENOMIC DNA]</scope>
</reference>
<reference evidence="3" key="2">
    <citation type="submission" date="2016-05" db="EMBL/GenBank/DDBJ databases">
        <authorList>
            <person name="Lavstsen T."/>
            <person name="Jespersen J.S."/>
        </authorList>
    </citation>
    <scope>NUCLEOTIDE SEQUENCE [LARGE SCALE GENOMIC DNA]</scope>
</reference>
<protein>
    <submittedName>
        <fullName evidence="3">PIR Superfamily Protein</fullName>
    </submittedName>
</protein>
<evidence type="ECO:0000313" key="4">
    <source>
        <dbReference type="Proteomes" id="UP000078546"/>
    </source>
</evidence>
<evidence type="ECO:0000256" key="1">
    <source>
        <dbReference type="SAM" id="MobiDB-lite"/>
    </source>
</evidence>
<dbReference type="VEuPathDB" id="PlasmoDB:PocGH01_00057400"/>
<feature type="compositionally biased region" description="Basic and acidic residues" evidence="1">
    <location>
        <begin position="239"/>
        <end position="248"/>
    </location>
</feature>
<organism evidence="3 4">
    <name type="scientific">Plasmodium ovale curtisi</name>
    <dbReference type="NCBI Taxonomy" id="864141"/>
    <lineage>
        <taxon>Eukaryota</taxon>
        <taxon>Sar</taxon>
        <taxon>Alveolata</taxon>
        <taxon>Apicomplexa</taxon>
        <taxon>Aconoidasida</taxon>
        <taxon>Haemosporida</taxon>
        <taxon>Plasmodiidae</taxon>
        <taxon>Plasmodium</taxon>
        <taxon>Plasmodium (Plasmodium)</taxon>
    </lineage>
</organism>
<sequence>MISECIVGSEIPSCKIYEQFSSRNGDAGNFSTECQDLQRKFSYPGISGLCNKLSGNLINLCAADSNSSPLYYNCEFLHHWLFNEIFNNSNLSDVRKSTGVKSQFYHTWEDILRKLSCENKCEPNWILFKSLPLEELRFRKDMYEYIYNYKNFDKITTRENICNSLVAYLPSMREKYGNFKGSCPVSNNKCTHDIKSLEEYNPDNLCGRYGCQREELCAKYFQENPTERHPEVAGSLQDVKGDDARDGETPASVEESETSAILTTVGPSLLGLFIISFISFKFTPIRSWLNERLLKKRNIDEYLDDESSSEILNNYFIPENGESEKNKYGLAYYSAENMGDYNI</sequence>
<dbReference type="Proteomes" id="UP000078560">
    <property type="component" value="Unassembled WGS sequence"/>
</dbReference>
<proteinExistence type="predicted"/>
<name>A0A1A8X4V6_PLAOA</name>
<feature type="region of interest" description="Disordered" evidence="1">
    <location>
        <begin position="228"/>
        <end position="258"/>
    </location>
</feature>
<evidence type="ECO:0000313" key="5">
    <source>
        <dbReference type="Proteomes" id="UP000078560"/>
    </source>
</evidence>
<gene>
    <name evidence="3" type="ORF">POVCU1_051350</name>
    <name evidence="2" type="ORF">POVCU2_0074780</name>
</gene>
<evidence type="ECO:0000313" key="2">
    <source>
        <dbReference type="EMBL" id="SBS92555.1"/>
    </source>
</evidence>
<dbReference type="EMBL" id="FLQV01001187">
    <property type="protein sequence ID" value="SBS99210.1"/>
    <property type="molecule type" value="Genomic_DNA"/>
</dbReference>
<accession>A0A1A8X4V6</accession>
<dbReference type="Proteomes" id="UP000078546">
    <property type="component" value="Unassembled WGS sequence"/>
</dbReference>
<evidence type="ECO:0000313" key="3">
    <source>
        <dbReference type="EMBL" id="SBS99210.1"/>
    </source>
</evidence>
<dbReference type="EMBL" id="FLQU01001314">
    <property type="protein sequence ID" value="SBS92555.1"/>
    <property type="molecule type" value="Genomic_DNA"/>
</dbReference>
<dbReference type="AlphaFoldDB" id="A0A1A8X4V6"/>
<dbReference type="InterPro" id="IPR008780">
    <property type="entry name" value="Plasmodium_Vir"/>
</dbReference>
<dbReference type="Pfam" id="PF05795">
    <property type="entry name" value="Plasmodium_Vir"/>
    <property type="match status" value="1"/>
</dbReference>